<gene>
    <name evidence="9" type="ORF">ACJDT4_19945</name>
</gene>
<dbReference type="RefSeq" id="WP_406789348.1">
    <property type="nucleotide sequence ID" value="NZ_JBJIAA010000019.1"/>
</dbReference>
<keyword evidence="6 8" id="KW-1133">Transmembrane helix</keyword>
<feature type="transmembrane region" description="Helical" evidence="8">
    <location>
        <begin position="149"/>
        <end position="167"/>
    </location>
</feature>
<evidence type="ECO:0000256" key="5">
    <source>
        <dbReference type="ARBA" id="ARBA00022692"/>
    </source>
</evidence>
<keyword evidence="10" id="KW-1185">Reference proteome</keyword>
<evidence type="ECO:0000256" key="4">
    <source>
        <dbReference type="ARBA" id="ARBA00022544"/>
    </source>
</evidence>
<feature type="transmembrane region" description="Helical" evidence="8">
    <location>
        <begin position="12"/>
        <end position="30"/>
    </location>
</feature>
<dbReference type="Proteomes" id="UP001623592">
    <property type="component" value="Unassembled WGS sequence"/>
</dbReference>
<evidence type="ECO:0000256" key="1">
    <source>
        <dbReference type="ARBA" id="ARBA00004141"/>
    </source>
</evidence>
<evidence type="ECO:0000313" key="9">
    <source>
        <dbReference type="EMBL" id="MFL0252691.1"/>
    </source>
</evidence>
<feature type="transmembrane region" description="Helical" evidence="8">
    <location>
        <begin position="187"/>
        <end position="207"/>
    </location>
</feature>
<protein>
    <submittedName>
        <fullName evidence="9">GerAB/ArcD/ProY family transporter</fullName>
    </submittedName>
</protein>
<feature type="transmembrane region" description="Helical" evidence="8">
    <location>
        <begin position="268"/>
        <end position="291"/>
    </location>
</feature>
<keyword evidence="7 8" id="KW-0472">Membrane</keyword>
<evidence type="ECO:0000256" key="7">
    <source>
        <dbReference type="ARBA" id="ARBA00023136"/>
    </source>
</evidence>
<dbReference type="InterPro" id="IPR004761">
    <property type="entry name" value="Spore_GerAB"/>
</dbReference>
<comment type="subcellular location">
    <subcellularLocation>
        <location evidence="1">Membrane</location>
        <topology evidence="1">Multi-pass membrane protein</topology>
    </subcellularLocation>
</comment>
<organism evidence="9 10">
    <name type="scientific">Clostridium neuense</name>
    <dbReference type="NCBI Taxonomy" id="1728934"/>
    <lineage>
        <taxon>Bacteria</taxon>
        <taxon>Bacillati</taxon>
        <taxon>Bacillota</taxon>
        <taxon>Clostridia</taxon>
        <taxon>Eubacteriales</taxon>
        <taxon>Clostridiaceae</taxon>
        <taxon>Clostridium</taxon>
    </lineage>
</organism>
<feature type="transmembrane region" description="Helical" evidence="8">
    <location>
        <begin position="83"/>
        <end position="106"/>
    </location>
</feature>
<feature type="transmembrane region" description="Helical" evidence="8">
    <location>
        <begin position="42"/>
        <end position="63"/>
    </location>
</feature>
<dbReference type="Gene3D" id="1.20.1740.10">
    <property type="entry name" value="Amino acid/polyamine transporter I"/>
    <property type="match status" value="1"/>
</dbReference>
<dbReference type="PANTHER" id="PTHR34975">
    <property type="entry name" value="SPORE GERMINATION PROTEIN A2"/>
    <property type="match status" value="1"/>
</dbReference>
<name>A0ABW8TKD4_9CLOT</name>
<comment type="caution">
    <text evidence="9">The sequence shown here is derived from an EMBL/GenBank/DDBJ whole genome shotgun (WGS) entry which is preliminary data.</text>
</comment>
<proteinExistence type="inferred from homology"/>
<evidence type="ECO:0000313" key="10">
    <source>
        <dbReference type="Proteomes" id="UP001623592"/>
    </source>
</evidence>
<evidence type="ECO:0000256" key="6">
    <source>
        <dbReference type="ARBA" id="ARBA00022989"/>
    </source>
</evidence>
<feature type="transmembrane region" description="Helical" evidence="8">
    <location>
        <begin position="332"/>
        <end position="353"/>
    </location>
</feature>
<sequence length="364" mass="40841">MIKVKNDITSKQFFVFVVTSEIGTGIITLPNQLAEKVGHDGWIPTLIGGMVCSLLVLIQLILLRKHSNKSIIQINKLLYGKWLGQMFNLLLIAYTFFGGCVIVRRIGDIVASEILKDTPSLVTGFFTIIPSLYLLYYGLTPICRVAHEFFFIVTVTVLMYVVALRDIDIMNLLPIGEAGMIPILKAVKTTVYTYIGFELVVYIYPCVKDKENALKYAELAVLVVTVFFTSTVALVTGVFGENMLKELPTSLIFLSGIINIPVIERIDLFFIILWIPLVACVARNFMFCTYYGLEKMFSAKKRNLKVTLLVLLTVLLSRIPKTFSETEKFVGVFSIYSLIIDAFFIVCFGISIIKDKLLKNKGGT</sequence>
<feature type="transmembrane region" description="Helical" evidence="8">
    <location>
        <begin position="303"/>
        <end position="320"/>
    </location>
</feature>
<feature type="transmembrane region" description="Helical" evidence="8">
    <location>
        <begin position="118"/>
        <end position="137"/>
    </location>
</feature>
<keyword evidence="3" id="KW-0813">Transport</keyword>
<dbReference type="NCBIfam" id="TIGR00912">
    <property type="entry name" value="2A0309"/>
    <property type="match status" value="1"/>
</dbReference>
<feature type="transmembrane region" description="Helical" evidence="8">
    <location>
        <begin position="219"/>
        <end position="240"/>
    </location>
</feature>
<keyword evidence="4" id="KW-0309">Germination</keyword>
<dbReference type="Pfam" id="PF03845">
    <property type="entry name" value="Spore_permease"/>
    <property type="match status" value="1"/>
</dbReference>
<accession>A0ABW8TKD4</accession>
<dbReference type="EMBL" id="JBJIAA010000019">
    <property type="protein sequence ID" value="MFL0252691.1"/>
    <property type="molecule type" value="Genomic_DNA"/>
</dbReference>
<dbReference type="PANTHER" id="PTHR34975:SF2">
    <property type="entry name" value="SPORE GERMINATION PROTEIN A2"/>
    <property type="match status" value="1"/>
</dbReference>
<keyword evidence="5 8" id="KW-0812">Transmembrane</keyword>
<evidence type="ECO:0000256" key="3">
    <source>
        <dbReference type="ARBA" id="ARBA00022448"/>
    </source>
</evidence>
<comment type="similarity">
    <text evidence="2">Belongs to the amino acid-polyamine-organocation (APC) superfamily. Spore germination protein (SGP) (TC 2.A.3.9) family.</text>
</comment>
<evidence type="ECO:0000256" key="2">
    <source>
        <dbReference type="ARBA" id="ARBA00007998"/>
    </source>
</evidence>
<reference evidence="9 10" key="1">
    <citation type="submission" date="2024-11" db="EMBL/GenBank/DDBJ databases">
        <authorList>
            <person name="Heng Y.C."/>
            <person name="Lim A.C.H."/>
            <person name="Lee J.K.Y."/>
            <person name="Kittelmann S."/>
        </authorList>
    </citation>
    <scope>NUCLEOTIDE SEQUENCE [LARGE SCALE GENOMIC DNA]</scope>
    <source>
        <strain evidence="9 10">WILCCON 0114</strain>
    </source>
</reference>
<evidence type="ECO:0000256" key="8">
    <source>
        <dbReference type="SAM" id="Phobius"/>
    </source>
</evidence>